<feature type="compositionally biased region" description="Polar residues" evidence="1">
    <location>
        <begin position="461"/>
        <end position="470"/>
    </location>
</feature>
<gene>
    <name evidence="2" type="ORF">Vbra_18466</name>
</gene>
<dbReference type="AlphaFoldDB" id="A0A0G4GRC2"/>
<feature type="compositionally biased region" description="Polar residues" evidence="1">
    <location>
        <begin position="250"/>
        <end position="261"/>
    </location>
</feature>
<dbReference type="EMBL" id="CDMY01000770">
    <property type="protein sequence ID" value="CEM33085.1"/>
    <property type="molecule type" value="Genomic_DNA"/>
</dbReference>
<feature type="region of interest" description="Disordered" evidence="1">
    <location>
        <begin position="422"/>
        <end position="488"/>
    </location>
</feature>
<feature type="compositionally biased region" description="Low complexity" evidence="1">
    <location>
        <begin position="475"/>
        <end position="488"/>
    </location>
</feature>
<reference evidence="2 3" key="1">
    <citation type="submission" date="2014-11" db="EMBL/GenBank/DDBJ databases">
        <authorList>
            <person name="Zhu J."/>
            <person name="Qi W."/>
            <person name="Song R."/>
        </authorList>
    </citation>
    <scope>NUCLEOTIDE SEQUENCE [LARGE SCALE GENOMIC DNA]</scope>
</reference>
<protein>
    <submittedName>
        <fullName evidence="2">Uncharacterized protein</fullName>
    </submittedName>
</protein>
<evidence type="ECO:0000256" key="1">
    <source>
        <dbReference type="SAM" id="MobiDB-lite"/>
    </source>
</evidence>
<accession>A0A0G4GRC2</accession>
<evidence type="ECO:0000313" key="2">
    <source>
        <dbReference type="EMBL" id="CEM33085.1"/>
    </source>
</evidence>
<keyword evidence="3" id="KW-1185">Reference proteome</keyword>
<proteinExistence type="predicted"/>
<feature type="compositionally biased region" description="Pro residues" evidence="1">
    <location>
        <begin position="234"/>
        <end position="246"/>
    </location>
</feature>
<feature type="compositionally biased region" description="Low complexity" evidence="1">
    <location>
        <begin position="118"/>
        <end position="127"/>
    </location>
</feature>
<evidence type="ECO:0000313" key="3">
    <source>
        <dbReference type="Proteomes" id="UP000041254"/>
    </source>
</evidence>
<feature type="compositionally biased region" description="Pro residues" evidence="1">
    <location>
        <begin position="213"/>
        <end position="222"/>
    </location>
</feature>
<dbReference type="Proteomes" id="UP000041254">
    <property type="component" value="Unassembled WGS sequence"/>
</dbReference>
<dbReference type="InParanoid" id="A0A0G4GRC2"/>
<dbReference type="VEuPathDB" id="CryptoDB:Vbra_18466"/>
<name>A0A0G4GRC2_VITBC</name>
<feature type="region of interest" description="Disordered" evidence="1">
    <location>
        <begin position="189"/>
        <end position="261"/>
    </location>
</feature>
<feature type="compositionally biased region" description="Polar residues" evidence="1">
    <location>
        <begin position="433"/>
        <end position="444"/>
    </location>
</feature>
<sequence>MAGAPVIIPASQLPIKPARHVSLNRATPKKTLVCTRVELPIYSYPGRDSGMVKNTFIHIGEPLPPITRSRSSPALLTHKTTQPPAAATSELRRKGSSVRASGKQPGGGSHHHPDDVSSDGASVDSTVFPCDADQQSPRSYDSVQGVGMGAGGKGGSVSVCGSPLDSGSTAYEGSTLTWQDSTLSGLSVDLGVHAPSPPPDATLPMLTSVPSAPAHPPPPLPFDDPDSFYAQAGVPPPPPFPYPPPASEQDGPNTTVSPCSSQLNPFSNEFYPSNPVAFVPSAPAGAAGGDGAAEMVAMSTGYYREDGCFVPNPPPAAAFEFDMAGVAVGMGGMGMAMGQGGVGVGVGVGVDVWGGDESAAMHMMGFGEGGMAMGVGVPGVEGMMGLPPPPEDLPPAPSTDTHTHDTTAAAGVANEMFYPPQSEQQQHHLAYFDSSSPPLTSYALQSAAEGSGTDNGRPETATDSMDNSQALELFQQEQEQQQQGGTES</sequence>
<feature type="region of interest" description="Disordered" evidence="1">
    <location>
        <begin position="77"/>
        <end position="147"/>
    </location>
</feature>
<feature type="compositionally biased region" description="Pro residues" evidence="1">
    <location>
        <begin position="386"/>
        <end position="397"/>
    </location>
</feature>
<organism evidence="2 3">
    <name type="scientific">Vitrella brassicaformis (strain CCMP3155)</name>
    <dbReference type="NCBI Taxonomy" id="1169540"/>
    <lineage>
        <taxon>Eukaryota</taxon>
        <taxon>Sar</taxon>
        <taxon>Alveolata</taxon>
        <taxon>Colpodellida</taxon>
        <taxon>Vitrellaceae</taxon>
        <taxon>Vitrella</taxon>
    </lineage>
</organism>
<feature type="region of interest" description="Disordered" evidence="1">
    <location>
        <begin position="385"/>
        <end position="404"/>
    </location>
</feature>